<evidence type="ECO:0000256" key="4">
    <source>
        <dbReference type="SAM" id="MobiDB-lite"/>
    </source>
</evidence>
<evidence type="ECO:0000256" key="3">
    <source>
        <dbReference type="PROSITE-ProRule" id="PRU00267"/>
    </source>
</evidence>
<evidence type="ECO:0000256" key="2">
    <source>
        <dbReference type="ARBA" id="ARBA00023242"/>
    </source>
</evidence>
<dbReference type="InterPro" id="IPR051356">
    <property type="entry name" value="SOX/SOX-like_TF"/>
</dbReference>
<evidence type="ECO:0000256" key="1">
    <source>
        <dbReference type="ARBA" id="ARBA00023125"/>
    </source>
</evidence>
<sequence>MEKVGPSSPAPSNTNNPSSSATADDILQSQFQQLIQHNATAPSIDVHNHINSNPPSRYSSPIPPAPQQPPSQQQMVMPIYDHPTTYNSGYQQQNYQMEPSPYPQLPDTGSSLTPHNAYSTPATSPPTPLQTDTMRTRSGRAINRTREGTPMMNSRGLKRQSPMTGGEGLSAGAKKKKKAKGQSDEQAVVLDAPLSVLVKDITTVQDTNIEDYVNRGADIRQREVRESKDGKVKRPMNAFMLYRKSYQNRAKEWRKHDNHQVISRICGVSWAMEPRSLKEQFDAYSKIERANHGLAFPDYKFAPAKAKNRKTGSRSTTAVDSEDEGSDLEGYHWDSAPPSRSSSRPMYDPDGEYRPPGMRPAYPTYQSPVMHHARLPHPAHPSSFHHSNPGKPRPAEYGVGLGPNQYYQQTSDYMRPTYPHHMSSYGNQMPPYVENVYMNKANSPAGSYHSSPVDQYGNIMGSAYPPPPHHHQRMNENPIDPSLMSQHGNDQFDTLGILGLGGQGEGLQPHYSLDQGGMGGHTGDEHHHQHQQQFEQAFHHPPHAVAEDRPSWHDDVPKLAEGEWETLAAGTDFDIDGILGTTDSPGG</sequence>
<evidence type="ECO:0000313" key="7">
    <source>
        <dbReference type="Proteomes" id="UP001369815"/>
    </source>
</evidence>
<dbReference type="InterPro" id="IPR009071">
    <property type="entry name" value="HMG_box_dom"/>
</dbReference>
<comment type="caution">
    <text evidence="6">The sequence shown here is derived from an EMBL/GenBank/DDBJ whole genome shotgun (WGS) entry which is preliminary data.</text>
</comment>
<dbReference type="PANTHER" id="PTHR45789">
    <property type="entry name" value="FI18025P1"/>
    <property type="match status" value="1"/>
</dbReference>
<dbReference type="Gene3D" id="1.10.30.10">
    <property type="entry name" value="High mobility group box domain"/>
    <property type="match status" value="1"/>
</dbReference>
<feature type="region of interest" description="Disordered" evidence="4">
    <location>
        <begin position="305"/>
        <end position="395"/>
    </location>
</feature>
<feature type="region of interest" description="Disordered" evidence="4">
    <location>
        <begin position="516"/>
        <end position="536"/>
    </location>
</feature>
<feature type="compositionally biased region" description="Polar residues" evidence="4">
    <location>
        <begin position="27"/>
        <end position="41"/>
    </location>
</feature>
<dbReference type="GO" id="GO:0000978">
    <property type="term" value="F:RNA polymerase II cis-regulatory region sequence-specific DNA binding"/>
    <property type="evidence" value="ECO:0007669"/>
    <property type="project" value="TreeGrafter"/>
</dbReference>
<dbReference type="GO" id="GO:0005634">
    <property type="term" value="C:nucleus"/>
    <property type="evidence" value="ECO:0007669"/>
    <property type="project" value="UniProtKB-UniRule"/>
</dbReference>
<feature type="compositionally biased region" description="Low complexity" evidence="4">
    <location>
        <begin position="1"/>
        <end position="23"/>
    </location>
</feature>
<dbReference type="InterPro" id="IPR036910">
    <property type="entry name" value="HMG_box_dom_sf"/>
</dbReference>
<proteinExistence type="predicted"/>
<feature type="DNA-binding region" description="HMG box" evidence="3">
    <location>
        <begin position="232"/>
        <end position="300"/>
    </location>
</feature>
<evidence type="ECO:0000313" key="6">
    <source>
        <dbReference type="EMBL" id="KAK6958163.1"/>
    </source>
</evidence>
<dbReference type="PANTHER" id="PTHR45789:SF2">
    <property type="entry name" value="FI18025P1"/>
    <property type="match status" value="1"/>
</dbReference>
<organism evidence="6 7">
    <name type="scientific">Daldinia eschscholtzii</name>
    <dbReference type="NCBI Taxonomy" id="292717"/>
    <lineage>
        <taxon>Eukaryota</taxon>
        <taxon>Fungi</taxon>
        <taxon>Dikarya</taxon>
        <taxon>Ascomycota</taxon>
        <taxon>Pezizomycotina</taxon>
        <taxon>Sordariomycetes</taxon>
        <taxon>Xylariomycetidae</taxon>
        <taxon>Xylariales</taxon>
        <taxon>Hypoxylaceae</taxon>
        <taxon>Daldinia</taxon>
    </lineage>
</organism>
<feature type="compositionally biased region" description="Low complexity" evidence="4">
    <location>
        <begin position="335"/>
        <end position="345"/>
    </location>
</feature>
<keyword evidence="7" id="KW-1185">Reference proteome</keyword>
<dbReference type="CDD" id="cd01389">
    <property type="entry name" value="HMG-box_ROX1-like"/>
    <property type="match status" value="1"/>
</dbReference>
<feature type="compositionally biased region" description="Polar residues" evidence="4">
    <location>
        <begin position="107"/>
        <end position="119"/>
    </location>
</feature>
<keyword evidence="1 3" id="KW-0238">DNA-binding</keyword>
<feature type="domain" description="HMG box" evidence="5">
    <location>
        <begin position="232"/>
        <end position="300"/>
    </location>
</feature>
<dbReference type="SUPFAM" id="SSF47095">
    <property type="entry name" value="HMG-box"/>
    <property type="match status" value="1"/>
</dbReference>
<accession>A0AAX6N0E4</accession>
<dbReference type="GO" id="GO:0000981">
    <property type="term" value="F:DNA-binding transcription factor activity, RNA polymerase II-specific"/>
    <property type="evidence" value="ECO:0007669"/>
    <property type="project" value="TreeGrafter"/>
</dbReference>
<dbReference type="AlphaFoldDB" id="A0AAX6N0E4"/>
<dbReference type="Proteomes" id="UP001369815">
    <property type="component" value="Unassembled WGS sequence"/>
</dbReference>
<gene>
    <name evidence="6" type="ORF">Daesc_000958</name>
</gene>
<reference evidence="6 7" key="1">
    <citation type="journal article" date="2024" name="Front Chem Biol">
        <title>Unveiling the potential of Daldinia eschscholtzii MFLUCC 19-0629 through bioactivity and bioinformatics studies for enhanced sustainable agriculture production.</title>
        <authorList>
            <person name="Brooks S."/>
            <person name="Weaver J.A."/>
            <person name="Klomchit A."/>
            <person name="Alharthi S.A."/>
            <person name="Onlamun T."/>
            <person name="Nurani R."/>
            <person name="Vong T.K."/>
            <person name="Alberti F."/>
            <person name="Greco C."/>
        </authorList>
    </citation>
    <scope>NUCLEOTIDE SEQUENCE [LARGE SCALE GENOMIC DNA]</scope>
    <source>
        <strain evidence="6">MFLUCC 19-0629</strain>
    </source>
</reference>
<protein>
    <recommendedName>
        <fullName evidence="5">HMG box domain-containing protein</fullName>
    </recommendedName>
</protein>
<dbReference type="PROSITE" id="PS50118">
    <property type="entry name" value="HMG_BOX_2"/>
    <property type="match status" value="1"/>
</dbReference>
<dbReference type="EMBL" id="JBANMG010000001">
    <property type="protein sequence ID" value="KAK6958163.1"/>
    <property type="molecule type" value="Genomic_DNA"/>
</dbReference>
<feature type="region of interest" description="Disordered" evidence="4">
    <location>
        <begin position="146"/>
        <end position="184"/>
    </location>
</feature>
<keyword evidence="2 3" id="KW-0539">Nucleus</keyword>
<feature type="region of interest" description="Disordered" evidence="4">
    <location>
        <begin position="1"/>
        <end position="133"/>
    </location>
</feature>
<feature type="compositionally biased region" description="Polar residues" evidence="4">
    <location>
        <begin position="49"/>
        <end position="58"/>
    </location>
</feature>
<feature type="compositionally biased region" description="Low complexity" evidence="4">
    <location>
        <begin position="380"/>
        <end position="389"/>
    </location>
</feature>
<feature type="compositionally biased region" description="Polar residues" evidence="4">
    <location>
        <begin position="84"/>
        <end position="97"/>
    </location>
</feature>
<dbReference type="Pfam" id="PF00505">
    <property type="entry name" value="HMG_box"/>
    <property type="match status" value="1"/>
</dbReference>
<name>A0AAX6N0E4_9PEZI</name>
<evidence type="ECO:0000259" key="5">
    <source>
        <dbReference type="PROSITE" id="PS50118"/>
    </source>
</evidence>